<dbReference type="HOGENOM" id="CLU_1366437_0_0_1"/>
<dbReference type="PANTHER" id="PTHR15350:SF5">
    <property type="entry name" value="COP9 SIGNALOSOME COMPLEX SUBUNIT 7"/>
    <property type="match status" value="1"/>
</dbReference>
<reference evidence="3" key="2">
    <citation type="submission" date="2014-02" db="EMBL/GenBank/DDBJ databases">
        <title>Complete DNA sequence of /Kuraishia capsulata/ illustrates novel genomic features among budding yeasts (/Saccharomycotina/).</title>
        <authorList>
            <person name="Morales L."/>
            <person name="Noel B."/>
            <person name="Porcel B."/>
            <person name="Marcet-Houben M."/>
            <person name="Hullo M-F."/>
            <person name="Sacerdot C."/>
            <person name="Tekaia F."/>
            <person name="Leh-Louis V."/>
            <person name="Despons L."/>
            <person name="Khanna V."/>
            <person name="Aury J-M."/>
            <person name="Barbe V."/>
            <person name="Couloux A."/>
            <person name="Labadie K."/>
            <person name="Pelletier E."/>
            <person name="Souciet J-L."/>
            <person name="Boekhout T."/>
            <person name="Gabaldon T."/>
            <person name="Wincker P."/>
            <person name="Dujon B."/>
        </authorList>
    </citation>
    <scope>NUCLEOTIDE SEQUENCE</scope>
    <source>
        <strain evidence="3">CBS 1993</strain>
    </source>
</reference>
<dbReference type="Proteomes" id="UP000019384">
    <property type="component" value="Unassembled WGS sequence"/>
</dbReference>
<dbReference type="STRING" id="1382522.W6MSV0"/>
<dbReference type="GeneID" id="34521680"/>
<protein>
    <recommendedName>
        <fullName evidence="5">PCI domain-containing protein</fullName>
    </recommendedName>
</protein>
<evidence type="ECO:0008006" key="5">
    <source>
        <dbReference type="Google" id="ProtNLM"/>
    </source>
</evidence>
<dbReference type="OrthoDB" id="10265275at2759"/>
<dbReference type="PANTHER" id="PTHR15350">
    <property type="entry name" value="COP9 SIGNALOSOME COMPLEX SUBUNIT 7/DENDRITIC CELL PROTEIN GA17"/>
    <property type="match status" value="1"/>
</dbReference>
<dbReference type="InterPro" id="IPR045237">
    <property type="entry name" value="COPS7/eIF3m"/>
</dbReference>
<feature type="compositionally biased region" description="Basic residues" evidence="2">
    <location>
        <begin position="191"/>
        <end position="200"/>
    </location>
</feature>
<organism evidence="3 4">
    <name type="scientific">Kuraishia capsulata CBS 1993</name>
    <dbReference type="NCBI Taxonomy" id="1382522"/>
    <lineage>
        <taxon>Eukaryota</taxon>
        <taxon>Fungi</taxon>
        <taxon>Dikarya</taxon>
        <taxon>Ascomycota</taxon>
        <taxon>Saccharomycotina</taxon>
        <taxon>Pichiomycetes</taxon>
        <taxon>Pichiales</taxon>
        <taxon>Pichiaceae</taxon>
        <taxon>Kuraishia</taxon>
    </lineage>
</organism>
<evidence type="ECO:0000313" key="3">
    <source>
        <dbReference type="EMBL" id="CDK28302.1"/>
    </source>
</evidence>
<evidence type="ECO:0000256" key="2">
    <source>
        <dbReference type="SAM" id="MobiDB-lite"/>
    </source>
</evidence>
<keyword evidence="4" id="KW-1185">Reference proteome</keyword>
<sequence length="200" mass="22501">MDSADRSFLSDLSYNSYSSLRNEATINETYRNTLEIFAFGSYGDYKANHEKVLELTPAEIIKLRQLTLLSVASGQRTVLFSTIRKELDFQNDAELMITLLAVNNTLISFVMDPEQESIEVIDWASREIFVASQDLPLKLLNVEKVRDIDSLIRRLEKFRNVNVEKASACLKTGSVKSLEGESVSQSEATPGKKRRIPSSG</sequence>
<dbReference type="EMBL" id="HG793129">
    <property type="protein sequence ID" value="CDK28302.1"/>
    <property type="molecule type" value="Genomic_DNA"/>
</dbReference>
<name>W6MSV0_9ASCO</name>
<proteinExistence type="predicted"/>
<reference evidence="3" key="1">
    <citation type="submission" date="2013-12" db="EMBL/GenBank/DDBJ databases">
        <authorList>
            <person name="Genoscope - CEA"/>
        </authorList>
    </citation>
    <scope>NUCLEOTIDE SEQUENCE</scope>
    <source>
        <strain evidence="3">CBS 1993</strain>
    </source>
</reference>
<keyword evidence="1" id="KW-0736">Signalosome</keyword>
<dbReference type="GO" id="GO:0008180">
    <property type="term" value="C:COP9 signalosome"/>
    <property type="evidence" value="ECO:0007669"/>
    <property type="project" value="UniProtKB-KW"/>
</dbReference>
<evidence type="ECO:0000256" key="1">
    <source>
        <dbReference type="ARBA" id="ARBA00022790"/>
    </source>
</evidence>
<feature type="region of interest" description="Disordered" evidence="2">
    <location>
        <begin position="176"/>
        <end position="200"/>
    </location>
</feature>
<dbReference type="AlphaFoldDB" id="W6MSV0"/>
<gene>
    <name evidence="3" type="ORF">KUCA_T00004284001</name>
</gene>
<evidence type="ECO:0000313" key="4">
    <source>
        <dbReference type="Proteomes" id="UP000019384"/>
    </source>
</evidence>
<accession>W6MSV0</accession>
<dbReference type="RefSeq" id="XP_022460292.1">
    <property type="nucleotide sequence ID" value="XM_022601002.1"/>
</dbReference>